<protein>
    <submittedName>
        <fullName evidence="6">NitT/TauT family transport system substrate-binding protein</fullName>
    </submittedName>
</protein>
<dbReference type="PANTHER" id="PTHR30024:SF47">
    <property type="entry name" value="TAURINE-BINDING PERIPLASMIC PROTEIN"/>
    <property type="match status" value="1"/>
</dbReference>
<comment type="similarity">
    <text evidence="2">Belongs to the bacterial solute-binding protein SsuA/TauA family.</text>
</comment>
<dbReference type="GO" id="GO:0042597">
    <property type="term" value="C:periplasmic space"/>
    <property type="evidence" value="ECO:0007669"/>
    <property type="project" value="UniProtKB-SubCell"/>
</dbReference>
<keyword evidence="7" id="KW-1185">Reference proteome</keyword>
<gene>
    <name evidence="6" type="ORF">BJ978_000336</name>
</gene>
<evidence type="ECO:0000256" key="4">
    <source>
        <dbReference type="SAM" id="SignalP"/>
    </source>
</evidence>
<dbReference type="AlphaFoldDB" id="A0A9X2GVB0"/>
<reference evidence="6" key="1">
    <citation type="submission" date="2022-06" db="EMBL/GenBank/DDBJ databases">
        <title>Sequencing the genomes of 1000 actinobacteria strains.</title>
        <authorList>
            <person name="Klenk H.-P."/>
        </authorList>
    </citation>
    <scope>NUCLEOTIDE SEQUENCE</scope>
    <source>
        <strain evidence="6">DSM 22016</strain>
    </source>
</reference>
<name>A0A9X2GVB0_9MICO</name>
<comment type="caution">
    <text evidence="6">The sequence shown here is derived from an EMBL/GenBank/DDBJ whole genome shotgun (WGS) entry which is preliminary data.</text>
</comment>
<dbReference type="Proteomes" id="UP001139722">
    <property type="component" value="Unassembled WGS sequence"/>
</dbReference>
<dbReference type="Gene3D" id="3.40.190.10">
    <property type="entry name" value="Periplasmic binding protein-like II"/>
    <property type="match status" value="2"/>
</dbReference>
<feature type="signal peptide" evidence="4">
    <location>
        <begin position="1"/>
        <end position="24"/>
    </location>
</feature>
<dbReference type="RefSeq" id="WP_156998984.1">
    <property type="nucleotide sequence ID" value="NZ_BAAANU010000002.1"/>
</dbReference>
<dbReference type="SUPFAM" id="SSF53850">
    <property type="entry name" value="Periplasmic binding protein-like II"/>
    <property type="match status" value="1"/>
</dbReference>
<proteinExistence type="inferred from homology"/>
<keyword evidence="3 4" id="KW-0732">Signal</keyword>
<evidence type="ECO:0000313" key="7">
    <source>
        <dbReference type="Proteomes" id="UP001139722"/>
    </source>
</evidence>
<evidence type="ECO:0000259" key="5">
    <source>
        <dbReference type="Pfam" id="PF09084"/>
    </source>
</evidence>
<comment type="subcellular location">
    <subcellularLocation>
        <location evidence="1">Periplasm</location>
    </subcellularLocation>
</comment>
<dbReference type="Pfam" id="PF09084">
    <property type="entry name" value="NMT1"/>
    <property type="match status" value="1"/>
</dbReference>
<organism evidence="6 7">
    <name type="scientific">Agromyces terreus</name>
    <dbReference type="NCBI Taxonomy" id="424795"/>
    <lineage>
        <taxon>Bacteria</taxon>
        <taxon>Bacillati</taxon>
        <taxon>Actinomycetota</taxon>
        <taxon>Actinomycetes</taxon>
        <taxon>Micrococcales</taxon>
        <taxon>Microbacteriaceae</taxon>
        <taxon>Agromyces</taxon>
    </lineage>
</organism>
<dbReference type="EMBL" id="JAMZDY010000001">
    <property type="protein sequence ID" value="MCP2369660.1"/>
    <property type="molecule type" value="Genomic_DNA"/>
</dbReference>
<dbReference type="InterPro" id="IPR015168">
    <property type="entry name" value="SsuA/THI5"/>
</dbReference>
<evidence type="ECO:0000256" key="3">
    <source>
        <dbReference type="ARBA" id="ARBA00022729"/>
    </source>
</evidence>
<evidence type="ECO:0000256" key="1">
    <source>
        <dbReference type="ARBA" id="ARBA00004418"/>
    </source>
</evidence>
<accession>A0A9X2GVB0</accession>
<feature type="domain" description="SsuA/THI5-like" evidence="5">
    <location>
        <begin position="66"/>
        <end position="265"/>
    </location>
</feature>
<dbReference type="PANTHER" id="PTHR30024">
    <property type="entry name" value="ALIPHATIC SULFONATES-BINDING PROTEIN-RELATED"/>
    <property type="match status" value="1"/>
</dbReference>
<sequence>MRSLHSRGIIAATAAAAALSLTLAGCSSSGSTGTDSDASEAPRETVSLNVGYIDTSINGVGVIAPANELGLWEKYGIDVTLIPFTNGPTQIQAMQAGQIDVGYIGGGAIWMPASGQATVIAPSEESQGDVVLARAGSGVEEPADLKGQKVGVPEGGSGEMILALALLSAGLTMDDVEKVVLDPPSIVSAYVGDQIDVAAIFSPLSAQIMDSVPDTVTVAQNTDFPDTSFLGAWVASNEAVTDKADAVERFLEVYAEVNDYRIENTDQVVEWSSTASGAPADQLAQQAEVSKWTPSDEILANNEDGTTFDQFESLEEVFVETGRMDAVNDPSTFVNVDLFAQAMAARS</sequence>
<feature type="chain" id="PRO_5040826655" evidence="4">
    <location>
        <begin position="25"/>
        <end position="347"/>
    </location>
</feature>
<dbReference type="OrthoDB" id="7374754at2"/>
<dbReference type="PROSITE" id="PS51257">
    <property type="entry name" value="PROKAR_LIPOPROTEIN"/>
    <property type="match status" value="1"/>
</dbReference>
<evidence type="ECO:0000313" key="6">
    <source>
        <dbReference type="EMBL" id="MCP2369660.1"/>
    </source>
</evidence>
<evidence type="ECO:0000256" key="2">
    <source>
        <dbReference type="ARBA" id="ARBA00010742"/>
    </source>
</evidence>